<dbReference type="InParanoid" id="A0A067PHN7"/>
<feature type="compositionally biased region" description="Acidic residues" evidence="1">
    <location>
        <begin position="355"/>
        <end position="366"/>
    </location>
</feature>
<gene>
    <name evidence="2" type="ORF">JAAARDRAFT_199932</name>
</gene>
<dbReference type="OrthoDB" id="2596754at2759"/>
<feature type="region of interest" description="Disordered" evidence="1">
    <location>
        <begin position="158"/>
        <end position="513"/>
    </location>
</feature>
<sequence>MSGSYLSDSSSPLLPTLNNLLANLCLPFTLVHPTDLIPSLLLAILESLLKTRLPIPLETRESSANGAKVEMMKVFLGVLGSDVLGPGGMVEMIEQRERQEDGGQGELRGFGEGVEVGLGEVDPRRLAAGEEDEVVFVGRLICWLARKMGILDSSESIVPTEFGDEDHPPKPSPKERERTASVSTHSTMNSVHTTFSMAYKPPRSDTSPSGSFASMRAIPIPSDASASSRSHSPSVSPPQTPTPTSRFAPPLAYAQPNATPGPSRPRTSPLFPRTSTSRPQSQVRSTSLQTPSTSYRTPAPSSVRRPQPSSNSKPSQSLTQSQPRCIHELELDPPSAILSRTPSLHTQRRNHSPSESEDSSGGDESDVSYCDCPHDTVTSSPSASHPTQTSRSPASTPRSPPVRYDGWISPVDEASEMESFEAGLRARERSQDKSRVESTPRKSSKHSFSGSMRRSSSGSSAYPPSARPTSTPTSPNPDASPSSTFFPNSTAQSHSSTSTTSRRKPIITRHNSPSAHTLALLNERARLLDELARLDMDGV</sequence>
<evidence type="ECO:0000313" key="2">
    <source>
        <dbReference type="EMBL" id="KDQ50532.1"/>
    </source>
</evidence>
<reference evidence="3" key="1">
    <citation type="journal article" date="2014" name="Proc. Natl. Acad. Sci. U.S.A.">
        <title>Extensive sampling of basidiomycete genomes demonstrates inadequacy of the white-rot/brown-rot paradigm for wood decay fungi.</title>
        <authorList>
            <person name="Riley R."/>
            <person name="Salamov A.A."/>
            <person name="Brown D.W."/>
            <person name="Nagy L.G."/>
            <person name="Floudas D."/>
            <person name="Held B.W."/>
            <person name="Levasseur A."/>
            <person name="Lombard V."/>
            <person name="Morin E."/>
            <person name="Otillar R."/>
            <person name="Lindquist E.A."/>
            <person name="Sun H."/>
            <person name="LaButti K.M."/>
            <person name="Schmutz J."/>
            <person name="Jabbour D."/>
            <person name="Luo H."/>
            <person name="Baker S.E."/>
            <person name="Pisabarro A.G."/>
            <person name="Walton J.D."/>
            <person name="Blanchette R.A."/>
            <person name="Henrissat B."/>
            <person name="Martin F."/>
            <person name="Cullen D."/>
            <person name="Hibbett D.S."/>
            <person name="Grigoriev I.V."/>
        </authorList>
    </citation>
    <scope>NUCLEOTIDE SEQUENCE [LARGE SCALE GENOMIC DNA]</scope>
    <source>
        <strain evidence="3">MUCL 33604</strain>
    </source>
</reference>
<organism evidence="2 3">
    <name type="scientific">Jaapia argillacea MUCL 33604</name>
    <dbReference type="NCBI Taxonomy" id="933084"/>
    <lineage>
        <taxon>Eukaryota</taxon>
        <taxon>Fungi</taxon>
        <taxon>Dikarya</taxon>
        <taxon>Basidiomycota</taxon>
        <taxon>Agaricomycotina</taxon>
        <taxon>Agaricomycetes</taxon>
        <taxon>Agaricomycetidae</taxon>
        <taxon>Jaapiales</taxon>
        <taxon>Jaapiaceae</taxon>
        <taxon>Jaapia</taxon>
    </lineage>
</organism>
<feature type="compositionally biased region" description="Polar residues" evidence="1">
    <location>
        <begin position="273"/>
        <end position="300"/>
    </location>
</feature>
<proteinExistence type="predicted"/>
<dbReference type="Proteomes" id="UP000027265">
    <property type="component" value="Unassembled WGS sequence"/>
</dbReference>
<protein>
    <submittedName>
        <fullName evidence="2">Uncharacterized protein</fullName>
    </submittedName>
</protein>
<accession>A0A067PHN7</accession>
<feature type="compositionally biased region" description="Low complexity" evidence="1">
    <location>
        <begin position="217"/>
        <end position="234"/>
    </location>
</feature>
<feature type="compositionally biased region" description="Polar residues" evidence="1">
    <location>
        <begin position="180"/>
        <end position="196"/>
    </location>
</feature>
<evidence type="ECO:0000256" key="1">
    <source>
        <dbReference type="SAM" id="MobiDB-lite"/>
    </source>
</evidence>
<feature type="compositionally biased region" description="Low complexity" evidence="1">
    <location>
        <begin position="306"/>
        <end position="321"/>
    </location>
</feature>
<name>A0A067PHN7_9AGAM</name>
<feature type="compositionally biased region" description="Polar residues" evidence="1">
    <location>
        <begin position="376"/>
        <end position="385"/>
    </location>
</feature>
<feature type="compositionally biased region" description="Low complexity" evidence="1">
    <location>
        <begin position="386"/>
        <end position="403"/>
    </location>
</feature>
<keyword evidence="3" id="KW-1185">Reference proteome</keyword>
<dbReference type="HOGENOM" id="CLU_568828_0_0_1"/>
<dbReference type="AlphaFoldDB" id="A0A067PHN7"/>
<evidence type="ECO:0000313" key="3">
    <source>
        <dbReference type="Proteomes" id="UP000027265"/>
    </source>
</evidence>
<feature type="compositionally biased region" description="Low complexity" evidence="1">
    <location>
        <begin position="446"/>
        <end position="500"/>
    </location>
</feature>
<dbReference type="EMBL" id="KL197759">
    <property type="protein sequence ID" value="KDQ50532.1"/>
    <property type="molecule type" value="Genomic_DNA"/>
</dbReference>
<feature type="compositionally biased region" description="Basic and acidic residues" evidence="1">
    <location>
        <begin position="165"/>
        <end position="179"/>
    </location>
</feature>
<feature type="compositionally biased region" description="Basic and acidic residues" evidence="1">
    <location>
        <begin position="424"/>
        <end position="440"/>
    </location>
</feature>